<proteinExistence type="predicted"/>
<reference evidence="1" key="1">
    <citation type="submission" date="2014-12" db="EMBL/GenBank/DDBJ databases">
        <title>Insight into the proteome of Arion vulgaris.</title>
        <authorList>
            <person name="Aradska J."/>
            <person name="Bulat T."/>
            <person name="Smidak R."/>
            <person name="Sarate P."/>
            <person name="Gangsoo J."/>
            <person name="Sialana F."/>
            <person name="Bilban M."/>
            <person name="Lubec G."/>
        </authorList>
    </citation>
    <scope>NUCLEOTIDE SEQUENCE</scope>
    <source>
        <tissue evidence="1">Skin</tissue>
    </source>
</reference>
<name>A0A0B6Z2D1_9EUPU</name>
<organism evidence="1">
    <name type="scientific">Arion vulgaris</name>
    <dbReference type="NCBI Taxonomy" id="1028688"/>
    <lineage>
        <taxon>Eukaryota</taxon>
        <taxon>Metazoa</taxon>
        <taxon>Spiralia</taxon>
        <taxon>Lophotrochozoa</taxon>
        <taxon>Mollusca</taxon>
        <taxon>Gastropoda</taxon>
        <taxon>Heterobranchia</taxon>
        <taxon>Euthyneura</taxon>
        <taxon>Panpulmonata</taxon>
        <taxon>Eupulmonata</taxon>
        <taxon>Stylommatophora</taxon>
        <taxon>Helicina</taxon>
        <taxon>Arionoidea</taxon>
        <taxon>Arionidae</taxon>
        <taxon>Arion</taxon>
    </lineage>
</organism>
<gene>
    <name evidence="1" type="primary">ORF44150</name>
</gene>
<sequence length="76" mass="8917">MQLLQLHRYQIPQLPRQLLHVNQHKIHHYQGNSIDTKFTTTIATSTTSFHHYDRNCCDFTAKKYLTIKATPTPRPA</sequence>
<evidence type="ECO:0000313" key="1">
    <source>
        <dbReference type="EMBL" id="CEK62086.1"/>
    </source>
</evidence>
<accession>A0A0B6Z2D1</accession>
<dbReference type="AlphaFoldDB" id="A0A0B6Z2D1"/>
<protein>
    <submittedName>
        <fullName evidence="1">Uncharacterized protein</fullName>
    </submittedName>
</protein>
<dbReference type="EMBL" id="HACG01015221">
    <property type="protein sequence ID" value="CEK62086.1"/>
    <property type="molecule type" value="Transcribed_RNA"/>
</dbReference>